<feature type="compositionally biased region" description="Polar residues" evidence="1">
    <location>
        <begin position="1"/>
        <end position="15"/>
    </location>
</feature>
<evidence type="ECO:0000313" key="3">
    <source>
        <dbReference type="Proteomes" id="UP000299102"/>
    </source>
</evidence>
<protein>
    <submittedName>
        <fullName evidence="2">Uncharacterized protein</fullName>
    </submittedName>
</protein>
<feature type="region of interest" description="Disordered" evidence="1">
    <location>
        <begin position="1"/>
        <end position="25"/>
    </location>
</feature>
<evidence type="ECO:0000256" key="1">
    <source>
        <dbReference type="SAM" id="MobiDB-lite"/>
    </source>
</evidence>
<gene>
    <name evidence="2" type="ORF">EVAR_43656_1</name>
</gene>
<sequence length="98" mass="10359">MSRAESLNFNQASEQDGNRDGAGRGGAARIRIECKCAGFIGDYSARVCRCEIVAGRAGALPSTGVAVHVAAKCCARGRPIIVEWERDARHSAGLSLVR</sequence>
<dbReference type="AlphaFoldDB" id="A0A4C1XW86"/>
<keyword evidence="3" id="KW-1185">Reference proteome</keyword>
<name>A0A4C1XW86_EUMVA</name>
<organism evidence="2 3">
    <name type="scientific">Eumeta variegata</name>
    <name type="common">Bagworm moth</name>
    <name type="synonym">Eumeta japonica</name>
    <dbReference type="NCBI Taxonomy" id="151549"/>
    <lineage>
        <taxon>Eukaryota</taxon>
        <taxon>Metazoa</taxon>
        <taxon>Ecdysozoa</taxon>
        <taxon>Arthropoda</taxon>
        <taxon>Hexapoda</taxon>
        <taxon>Insecta</taxon>
        <taxon>Pterygota</taxon>
        <taxon>Neoptera</taxon>
        <taxon>Endopterygota</taxon>
        <taxon>Lepidoptera</taxon>
        <taxon>Glossata</taxon>
        <taxon>Ditrysia</taxon>
        <taxon>Tineoidea</taxon>
        <taxon>Psychidae</taxon>
        <taxon>Oiketicinae</taxon>
        <taxon>Eumeta</taxon>
    </lineage>
</organism>
<accession>A0A4C1XW86</accession>
<evidence type="ECO:0000313" key="2">
    <source>
        <dbReference type="EMBL" id="GBP67373.1"/>
    </source>
</evidence>
<comment type="caution">
    <text evidence="2">The sequence shown here is derived from an EMBL/GenBank/DDBJ whole genome shotgun (WGS) entry which is preliminary data.</text>
</comment>
<reference evidence="2 3" key="1">
    <citation type="journal article" date="2019" name="Commun. Biol.">
        <title>The bagworm genome reveals a unique fibroin gene that provides high tensile strength.</title>
        <authorList>
            <person name="Kono N."/>
            <person name="Nakamura H."/>
            <person name="Ohtoshi R."/>
            <person name="Tomita M."/>
            <person name="Numata K."/>
            <person name="Arakawa K."/>
        </authorList>
    </citation>
    <scope>NUCLEOTIDE SEQUENCE [LARGE SCALE GENOMIC DNA]</scope>
</reference>
<dbReference type="Proteomes" id="UP000299102">
    <property type="component" value="Unassembled WGS sequence"/>
</dbReference>
<dbReference type="EMBL" id="BGZK01000982">
    <property type="protein sequence ID" value="GBP67373.1"/>
    <property type="molecule type" value="Genomic_DNA"/>
</dbReference>
<proteinExistence type="predicted"/>